<sequence>MNRPAPVELCHKNMRFLITHNPTDSTLNSFIEVGVNSEWHKENNLVIVQTYVSVCTQMILKSVCPVHKLLVNRNFKVFDP</sequence>
<dbReference type="Ensembl" id="ENSXCOT00000021887.1">
    <property type="protein sequence ID" value="ENSXCOP00000021623.1"/>
    <property type="gene ID" value="ENSXCOG00000016165.1"/>
</dbReference>
<dbReference type="AlphaFoldDB" id="A0A3B5MBK4"/>
<accession>A0A3B5MBK4</accession>
<evidence type="ECO:0000313" key="2">
    <source>
        <dbReference type="Proteomes" id="UP000261380"/>
    </source>
</evidence>
<dbReference type="STRING" id="32473.ENSXCOP00000021623"/>
<dbReference type="Proteomes" id="UP000261380">
    <property type="component" value="Unplaced"/>
</dbReference>
<reference evidence="1" key="2">
    <citation type="submission" date="2025-09" db="UniProtKB">
        <authorList>
            <consortium name="Ensembl"/>
        </authorList>
    </citation>
    <scope>IDENTIFICATION</scope>
</reference>
<proteinExistence type="predicted"/>
<protein>
    <submittedName>
        <fullName evidence="1">Uncharacterized protein</fullName>
    </submittedName>
</protein>
<organism evidence="1 2">
    <name type="scientific">Xiphophorus couchianus</name>
    <name type="common">Monterrey platyfish</name>
    <dbReference type="NCBI Taxonomy" id="32473"/>
    <lineage>
        <taxon>Eukaryota</taxon>
        <taxon>Metazoa</taxon>
        <taxon>Chordata</taxon>
        <taxon>Craniata</taxon>
        <taxon>Vertebrata</taxon>
        <taxon>Euteleostomi</taxon>
        <taxon>Actinopterygii</taxon>
        <taxon>Neopterygii</taxon>
        <taxon>Teleostei</taxon>
        <taxon>Neoteleostei</taxon>
        <taxon>Acanthomorphata</taxon>
        <taxon>Ovalentaria</taxon>
        <taxon>Atherinomorphae</taxon>
        <taxon>Cyprinodontiformes</taxon>
        <taxon>Poeciliidae</taxon>
        <taxon>Poeciliinae</taxon>
        <taxon>Xiphophorus</taxon>
    </lineage>
</organism>
<name>A0A3B5MBK4_9TELE</name>
<evidence type="ECO:0000313" key="1">
    <source>
        <dbReference type="Ensembl" id="ENSXCOP00000021623.1"/>
    </source>
</evidence>
<keyword evidence="2" id="KW-1185">Reference proteome</keyword>
<reference evidence="1" key="1">
    <citation type="submission" date="2025-08" db="UniProtKB">
        <authorList>
            <consortium name="Ensembl"/>
        </authorList>
    </citation>
    <scope>IDENTIFICATION</scope>
</reference>